<dbReference type="GeneID" id="61432264"/>
<evidence type="ECO:0000313" key="1">
    <source>
        <dbReference type="EMBL" id="RGZ75014.1"/>
    </source>
</evidence>
<dbReference type="AlphaFoldDB" id="A0A413PG48"/>
<name>A0A413PG48_9FIRM</name>
<accession>A0A413PG48</accession>
<sequence length="75" mass="8697">MRRVTSYYEYTTQDGDTFDLLALDMYNDERLAHYIIEYNPDYADVIVFEGGVQLKLPVVEEAETSETVPPWRATA</sequence>
<reference evidence="1 2" key="1">
    <citation type="submission" date="2018-08" db="EMBL/GenBank/DDBJ databases">
        <title>A genome reference for cultivated species of the human gut microbiota.</title>
        <authorList>
            <person name="Zou Y."/>
            <person name="Xue W."/>
            <person name="Luo G."/>
        </authorList>
    </citation>
    <scope>NUCLEOTIDE SEQUENCE [LARGE SCALE GENOMIC DNA]</scope>
    <source>
        <strain evidence="1 2">AM48-7</strain>
    </source>
</reference>
<comment type="caution">
    <text evidence="1">The sequence shown here is derived from an EMBL/GenBank/DDBJ whole genome shotgun (WGS) entry which is preliminary data.</text>
</comment>
<proteinExistence type="predicted"/>
<protein>
    <submittedName>
        <fullName evidence="1">LysM domain-containing protein</fullName>
    </submittedName>
</protein>
<gene>
    <name evidence="1" type="ORF">DW975_08730</name>
</gene>
<dbReference type="RefSeq" id="WP_006855477.1">
    <property type="nucleotide sequence ID" value="NZ_QRUL01000001.1"/>
</dbReference>
<dbReference type="Proteomes" id="UP000283431">
    <property type="component" value="Unassembled WGS sequence"/>
</dbReference>
<dbReference type="EMBL" id="QSEN01000013">
    <property type="protein sequence ID" value="RGZ75014.1"/>
    <property type="molecule type" value="Genomic_DNA"/>
</dbReference>
<dbReference type="Pfam" id="PF05489">
    <property type="entry name" value="Phage_tail_X"/>
    <property type="match status" value="1"/>
</dbReference>
<organism evidence="1 2">
    <name type="scientific">Agathobacter rectalis</name>
    <dbReference type="NCBI Taxonomy" id="39491"/>
    <lineage>
        <taxon>Bacteria</taxon>
        <taxon>Bacillati</taxon>
        <taxon>Bacillota</taxon>
        <taxon>Clostridia</taxon>
        <taxon>Lachnospirales</taxon>
        <taxon>Lachnospiraceae</taxon>
        <taxon>Agathobacter</taxon>
    </lineage>
</organism>
<evidence type="ECO:0000313" key="2">
    <source>
        <dbReference type="Proteomes" id="UP000283431"/>
    </source>
</evidence>
<dbReference type="InterPro" id="IPR008861">
    <property type="entry name" value="GpX-like"/>
</dbReference>